<dbReference type="AlphaFoldDB" id="A0A5C6F2F7"/>
<reference evidence="2 3" key="1">
    <citation type="submission" date="2019-02" db="EMBL/GenBank/DDBJ databases">
        <title>Deep-cultivation of Planctomycetes and their phenomic and genomic characterization uncovers novel biology.</title>
        <authorList>
            <person name="Wiegand S."/>
            <person name="Jogler M."/>
            <person name="Boedeker C."/>
            <person name="Pinto D."/>
            <person name="Vollmers J."/>
            <person name="Rivas-Marin E."/>
            <person name="Kohn T."/>
            <person name="Peeters S.H."/>
            <person name="Heuer A."/>
            <person name="Rast P."/>
            <person name="Oberbeckmann S."/>
            <person name="Bunk B."/>
            <person name="Jeske O."/>
            <person name="Meyerdierks A."/>
            <person name="Storesund J.E."/>
            <person name="Kallscheuer N."/>
            <person name="Luecker S."/>
            <person name="Lage O.M."/>
            <person name="Pohl T."/>
            <person name="Merkel B.J."/>
            <person name="Hornburger P."/>
            <person name="Mueller R.-W."/>
            <person name="Bruemmer F."/>
            <person name="Labrenz M."/>
            <person name="Spormann A.M."/>
            <person name="Op Den Camp H."/>
            <person name="Overmann J."/>
            <person name="Amann R."/>
            <person name="Jetten M.S.M."/>
            <person name="Mascher T."/>
            <person name="Medema M.H."/>
            <person name="Devos D.P."/>
            <person name="Kaster A.-K."/>
            <person name="Ovreas L."/>
            <person name="Rohde M."/>
            <person name="Galperin M.Y."/>
            <person name="Jogler C."/>
        </authorList>
    </citation>
    <scope>NUCLEOTIDE SEQUENCE [LARGE SCALE GENOMIC DNA]</scope>
    <source>
        <strain evidence="2 3">Poly59</strain>
    </source>
</reference>
<keyword evidence="1" id="KW-0812">Transmembrane</keyword>
<dbReference type="PANTHER" id="PTHR37422">
    <property type="entry name" value="TEICHURONIC ACID BIOSYNTHESIS PROTEIN TUAE"/>
    <property type="match status" value="1"/>
</dbReference>
<feature type="transmembrane region" description="Helical" evidence="1">
    <location>
        <begin position="204"/>
        <end position="223"/>
    </location>
</feature>
<feature type="transmembrane region" description="Helical" evidence="1">
    <location>
        <begin position="30"/>
        <end position="48"/>
    </location>
</feature>
<feature type="transmembrane region" description="Helical" evidence="1">
    <location>
        <begin position="92"/>
        <end position="107"/>
    </location>
</feature>
<organism evidence="2 3">
    <name type="scientific">Rubripirellula reticaptiva</name>
    <dbReference type="NCBI Taxonomy" id="2528013"/>
    <lineage>
        <taxon>Bacteria</taxon>
        <taxon>Pseudomonadati</taxon>
        <taxon>Planctomycetota</taxon>
        <taxon>Planctomycetia</taxon>
        <taxon>Pirellulales</taxon>
        <taxon>Pirellulaceae</taxon>
        <taxon>Rubripirellula</taxon>
    </lineage>
</organism>
<dbReference type="EMBL" id="SJPX01000002">
    <property type="protein sequence ID" value="TWU55488.1"/>
    <property type="molecule type" value="Genomic_DNA"/>
</dbReference>
<feature type="transmembrane region" description="Helical" evidence="1">
    <location>
        <begin position="372"/>
        <end position="394"/>
    </location>
</feature>
<evidence type="ECO:0000313" key="3">
    <source>
        <dbReference type="Proteomes" id="UP000317977"/>
    </source>
</evidence>
<dbReference type="Proteomes" id="UP000317977">
    <property type="component" value="Unassembled WGS sequence"/>
</dbReference>
<keyword evidence="1" id="KW-1133">Transmembrane helix</keyword>
<dbReference type="PANTHER" id="PTHR37422:SF13">
    <property type="entry name" value="LIPOPOLYSACCHARIDE BIOSYNTHESIS PROTEIN PA4999-RELATED"/>
    <property type="match status" value="1"/>
</dbReference>
<proteinExistence type="predicted"/>
<feature type="transmembrane region" description="Helical" evidence="1">
    <location>
        <begin position="119"/>
        <end position="136"/>
    </location>
</feature>
<protein>
    <recommendedName>
        <fullName evidence="4">O-Antigen ligase</fullName>
    </recommendedName>
</protein>
<accession>A0A5C6F2F7</accession>
<sequence>MGYALGLMWSMYAWEQLVQQGNAFLLQRGSLINIGLTLLAILAILFAYPRGELRHFRFQPPHLCVIGLLSLAVASSLWTISPKDTEEQLRLMAPYLFAFVLVCPFLAQNPRAIKDAINVTIYFGGLVLLGLLFSKIGSRGVILTRVGGVNVEGNPLATASYAGIVAICTGFSVYNDRTNKALLLLKLAIVALALWTVVRSGSRGQMVALVVSTLLMLPLTARLAVRRSTIMPLLTIAIFCGAAIWAIDHYDLSARWRWVSINGAREGRFQMVIRLLEVWASGGPFTWIGGLGSSSSFRIVGFYPHCVPPEVLAELGLVGFALLVMFVVGVTNRGLAFLKSTSIDPSTRLLIGTLFTMFFFDALLSLKQGSFLGSPFFLCHGISIALACSTAHLYKHDDVVNLPKRMGGTRRARLANTATSGDAAR</sequence>
<dbReference type="InterPro" id="IPR051533">
    <property type="entry name" value="WaaL-like"/>
</dbReference>
<feature type="transmembrane region" description="Helical" evidence="1">
    <location>
        <begin position="156"/>
        <end position="174"/>
    </location>
</feature>
<feature type="transmembrane region" description="Helical" evidence="1">
    <location>
        <begin position="181"/>
        <end position="198"/>
    </location>
</feature>
<feature type="transmembrane region" description="Helical" evidence="1">
    <location>
        <begin position="60"/>
        <end position="80"/>
    </location>
</feature>
<feature type="transmembrane region" description="Helical" evidence="1">
    <location>
        <begin position="349"/>
        <end position="366"/>
    </location>
</feature>
<feature type="transmembrane region" description="Helical" evidence="1">
    <location>
        <begin position="230"/>
        <end position="247"/>
    </location>
</feature>
<gene>
    <name evidence="2" type="ORF">Poly59_17870</name>
</gene>
<evidence type="ECO:0000313" key="2">
    <source>
        <dbReference type="EMBL" id="TWU55488.1"/>
    </source>
</evidence>
<evidence type="ECO:0000256" key="1">
    <source>
        <dbReference type="SAM" id="Phobius"/>
    </source>
</evidence>
<evidence type="ECO:0008006" key="4">
    <source>
        <dbReference type="Google" id="ProtNLM"/>
    </source>
</evidence>
<keyword evidence="3" id="KW-1185">Reference proteome</keyword>
<feature type="transmembrane region" description="Helical" evidence="1">
    <location>
        <begin position="317"/>
        <end position="337"/>
    </location>
</feature>
<name>A0A5C6F2F7_9BACT</name>
<comment type="caution">
    <text evidence="2">The sequence shown here is derived from an EMBL/GenBank/DDBJ whole genome shotgun (WGS) entry which is preliminary data.</text>
</comment>
<keyword evidence="1" id="KW-0472">Membrane</keyword>